<feature type="compositionally biased region" description="Acidic residues" evidence="4">
    <location>
        <begin position="512"/>
        <end position="530"/>
    </location>
</feature>
<dbReference type="PANTHER" id="PTHR15321">
    <property type="entry name" value="TUMOR SUPPRESSOR P53-BINDING PROTEIN 1"/>
    <property type="match status" value="1"/>
</dbReference>
<dbReference type="AlphaFoldDB" id="A0AA39YJS9"/>
<dbReference type="EMBL" id="JAULSV010000002">
    <property type="protein sequence ID" value="KAK0652275.1"/>
    <property type="molecule type" value="Genomic_DNA"/>
</dbReference>
<dbReference type="InterPro" id="IPR001357">
    <property type="entry name" value="BRCT_dom"/>
</dbReference>
<evidence type="ECO:0000313" key="7">
    <source>
        <dbReference type="Proteomes" id="UP001174936"/>
    </source>
</evidence>
<evidence type="ECO:0000259" key="5">
    <source>
        <dbReference type="PROSITE" id="PS50172"/>
    </source>
</evidence>
<dbReference type="Gene3D" id="3.40.50.10190">
    <property type="entry name" value="BRCT domain"/>
    <property type="match status" value="1"/>
</dbReference>
<evidence type="ECO:0000256" key="2">
    <source>
        <dbReference type="ARBA" id="ARBA00022763"/>
    </source>
</evidence>
<evidence type="ECO:0000256" key="1">
    <source>
        <dbReference type="ARBA" id="ARBA00004123"/>
    </source>
</evidence>
<feature type="compositionally biased region" description="Polar residues" evidence="4">
    <location>
        <begin position="291"/>
        <end position="313"/>
    </location>
</feature>
<keyword evidence="3" id="KW-0539">Nucleus</keyword>
<keyword evidence="7" id="KW-1185">Reference proteome</keyword>
<dbReference type="CDD" id="cd17745">
    <property type="entry name" value="BRCT_p53bp1_rpt1"/>
    <property type="match status" value="1"/>
</dbReference>
<feature type="region of interest" description="Disordered" evidence="4">
    <location>
        <begin position="86"/>
        <end position="273"/>
    </location>
</feature>
<feature type="compositionally biased region" description="Polar residues" evidence="4">
    <location>
        <begin position="52"/>
        <end position="71"/>
    </location>
</feature>
<keyword evidence="2" id="KW-0227">DNA damage</keyword>
<dbReference type="SUPFAM" id="SSF52113">
    <property type="entry name" value="BRCT domain"/>
    <property type="match status" value="1"/>
</dbReference>
<comment type="subcellular location">
    <subcellularLocation>
        <location evidence="1">Nucleus</location>
    </subcellularLocation>
</comment>
<dbReference type="InterPro" id="IPR036420">
    <property type="entry name" value="BRCT_dom_sf"/>
</dbReference>
<name>A0AA39YJS9_9PEZI</name>
<feature type="compositionally biased region" description="Basic residues" evidence="4">
    <location>
        <begin position="618"/>
        <end position="636"/>
    </location>
</feature>
<dbReference type="PROSITE" id="PS50172">
    <property type="entry name" value="BRCT"/>
    <property type="match status" value="1"/>
</dbReference>
<gene>
    <name evidence="6" type="ORF">B0T16DRAFT_387565</name>
</gene>
<dbReference type="PANTHER" id="PTHR15321:SF3">
    <property type="entry name" value="TP53-BINDING PROTEIN 1"/>
    <property type="match status" value="1"/>
</dbReference>
<feature type="compositionally biased region" description="Polar residues" evidence="4">
    <location>
        <begin position="147"/>
        <end position="158"/>
    </location>
</feature>
<feature type="region of interest" description="Disordered" evidence="4">
    <location>
        <begin position="291"/>
        <end position="636"/>
    </location>
</feature>
<feature type="compositionally biased region" description="Polar residues" evidence="4">
    <location>
        <begin position="238"/>
        <end position="248"/>
    </location>
</feature>
<comment type="caution">
    <text evidence="6">The sequence shown here is derived from an EMBL/GenBank/DDBJ whole genome shotgun (WGS) entry which is preliminary data.</text>
</comment>
<dbReference type="GO" id="GO:0000077">
    <property type="term" value="P:DNA damage checkpoint signaling"/>
    <property type="evidence" value="ECO:0007669"/>
    <property type="project" value="TreeGrafter"/>
</dbReference>
<dbReference type="GO" id="GO:0045944">
    <property type="term" value="P:positive regulation of transcription by RNA polymerase II"/>
    <property type="evidence" value="ECO:0007669"/>
    <property type="project" value="TreeGrafter"/>
</dbReference>
<feature type="compositionally biased region" description="Basic and acidic residues" evidence="4">
    <location>
        <begin position="109"/>
        <end position="118"/>
    </location>
</feature>
<evidence type="ECO:0000313" key="6">
    <source>
        <dbReference type="EMBL" id="KAK0652275.1"/>
    </source>
</evidence>
<accession>A0AA39YJS9</accession>
<feature type="compositionally biased region" description="Acidic residues" evidence="4">
    <location>
        <begin position="414"/>
        <end position="424"/>
    </location>
</feature>
<feature type="domain" description="BRCT" evidence="5">
    <location>
        <begin position="671"/>
        <end position="807"/>
    </location>
</feature>
<reference evidence="6" key="1">
    <citation type="submission" date="2023-06" db="EMBL/GenBank/DDBJ databases">
        <title>Genome-scale phylogeny and comparative genomics of the fungal order Sordariales.</title>
        <authorList>
            <consortium name="Lawrence Berkeley National Laboratory"/>
            <person name="Hensen N."/>
            <person name="Bonometti L."/>
            <person name="Westerberg I."/>
            <person name="Brannstrom I.O."/>
            <person name="Guillou S."/>
            <person name="Cros-Aarteil S."/>
            <person name="Calhoun S."/>
            <person name="Haridas S."/>
            <person name="Kuo A."/>
            <person name="Mondo S."/>
            <person name="Pangilinan J."/>
            <person name="Riley R."/>
            <person name="Labutti K."/>
            <person name="Andreopoulos B."/>
            <person name="Lipzen A."/>
            <person name="Chen C."/>
            <person name="Yanf M."/>
            <person name="Daum C."/>
            <person name="Ng V."/>
            <person name="Clum A."/>
            <person name="Steindorff A."/>
            <person name="Ohm R."/>
            <person name="Martin F."/>
            <person name="Silar P."/>
            <person name="Natvig D."/>
            <person name="Lalanne C."/>
            <person name="Gautier V."/>
            <person name="Ament-Velasquez S.L."/>
            <person name="Kruys A."/>
            <person name="Hutchinson M.I."/>
            <person name="Powell A.J."/>
            <person name="Barry K."/>
            <person name="Miller A.N."/>
            <person name="Grigoriev I.V."/>
            <person name="Debuchy R."/>
            <person name="Gladieux P."/>
            <person name="Thoren M.H."/>
            <person name="Johannesson H."/>
        </authorList>
    </citation>
    <scope>NUCLEOTIDE SEQUENCE</scope>
    <source>
        <strain evidence="6">SMH2532-1</strain>
    </source>
</reference>
<protein>
    <recommendedName>
        <fullName evidence="5">BRCT domain-containing protein</fullName>
    </recommendedName>
</protein>
<evidence type="ECO:0000256" key="4">
    <source>
        <dbReference type="SAM" id="MobiDB-lite"/>
    </source>
</evidence>
<sequence>MDPPPRSLRQAEKAAMEGNVESQDSQRLLEAYIQSREIGLLTTRANRTANTQTDRISQEVDNPTNSLNLSPSARVRDVNAFDDTHHGLISPVSDGRDATSNEGQLKSSLRRDAAREARAANARIADPPARPGEGLAPSTRKPRKMDASQSPTQSNGDRSSYGRYGQLSRPSSPIRKPQDDEVYDLTRTSQTSTHEDKTLLGDDPGAVNFDFDADEGTAKSASSVPEPSSLRVRDFGSLTRTQRTTTHNPFAMQPPQAPETPAHPPLNPFRDGQTALLPTSQLFKFTQFSSGAKLVSPTSSRPSPNDFLQNSISPNPPAVVSSPLKARGLRSTPAYMPTSSPQILPGTTSTGLDEGPSSPLGATSTKSPVIPDSQSPKLQRKRSTPQLMATYEPMSKSQERRFTSEVPPAPASLAEDEEDGDSDDSTTRRRKARSRKEAAFSKLNAISFPRPAKADDIEVPSTTKGKRTAEEDAYLAQCYGKEEETESGSELGDEVADSQKLLPKPAETVVFPDEESTQSDDGHIEEEPDLLPDTAPGWPAASKSPPLVATQPATADDPVDAIPETSPVGLQQRTPPELQQDVPDEPQPVSSDLPLVPRKTEIKEIPKFQSSPPALSTRSKRAQASHHSRHSTFKRREKARYRYLGSSRLVAGPNSREAAIRTTSKAPTLQRGLKIFEGMAFAISFQSKRQGETNDQYNNRSEFAATLEKKIKQAGGRVLEAGFDELFDVAPMKAVTGSPSSSAQGEAEIQLTEAGRSTGFTALIADGHSRKVKYMQALALGLPCLAGRWITTCLERGELVDWAPYLLCAGQSTFLGDAIRSRSLTPYDAATARLEDVIGQRTKLLAGSRILLVMKKSLEGKKMAYVFLARVLGASISRVYSTEEARVEIKAEEDKGTPFDWVYVDGKEDAGDLFATPGTGSGRKRKRVSAVATTPSEPPLKKIRTLSDELVIQSLILGRLIEEGEMEE</sequence>
<feature type="compositionally biased region" description="Acidic residues" evidence="4">
    <location>
        <begin position="483"/>
        <end position="496"/>
    </location>
</feature>
<feature type="compositionally biased region" description="Polar residues" evidence="4">
    <location>
        <begin position="337"/>
        <end position="351"/>
    </location>
</feature>
<feature type="region of interest" description="Disordered" evidence="4">
    <location>
        <begin position="45"/>
        <end position="74"/>
    </location>
</feature>
<feature type="compositionally biased region" description="Polar residues" evidence="4">
    <location>
        <begin position="608"/>
        <end position="617"/>
    </location>
</feature>
<evidence type="ECO:0000256" key="3">
    <source>
        <dbReference type="ARBA" id="ARBA00023242"/>
    </source>
</evidence>
<proteinExistence type="predicted"/>
<organism evidence="6 7">
    <name type="scientific">Cercophora newfieldiana</name>
    <dbReference type="NCBI Taxonomy" id="92897"/>
    <lineage>
        <taxon>Eukaryota</taxon>
        <taxon>Fungi</taxon>
        <taxon>Dikarya</taxon>
        <taxon>Ascomycota</taxon>
        <taxon>Pezizomycotina</taxon>
        <taxon>Sordariomycetes</taxon>
        <taxon>Sordariomycetidae</taxon>
        <taxon>Sordariales</taxon>
        <taxon>Lasiosphaeriaceae</taxon>
        <taxon>Cercophora</taxon>
    </lineage>
</organism>
<feature type="region of interest" description="Disordered" evidence="4">
    <location>
        <begin position="1"/>
        <end position="24"/>
    </location>
</feature>
<dbReference type="GO" id="GO:0042393">
    <property type="term" value="F:histone binding"/>
    <property type="evidence" value="ECO:0007669"/>
    <property type="project" value="TreeGrafter"/>
</dbReference>
<feature type="compositionally biased region" description="Polar residues" evidence="4">
    <location>
        <begin position="360"/>
        <end position="377"/>
    </location>
</feature>
<dbReference type="FunFam" id="3.40.50.10190:FF:000083">
    <property type="entry name" value="DNA damage repair protein (Rad9)"/>
    <property type="match status" value="1"/>
</dbReference>
<dbReference type="InterPro" id="IPR047249">
    <property type="entry name" value="BRCT_p53bp1-like_rpt1"/>
</dbReference>
<dbReference type="InterPro" id="IPR047252">
    <property type="entry name" value="TP53BP1-like"/>
</dbReference>
<dbReference type="Proteomes" id="UP001174936">
    <property type="component" value="Unassembled WGS sequence"/>
</dbReference>
<feature type="compositionally biased region" description="Pro residues" evidence="4">
    <location>
        <begin position="255"/>
        <end position="267"/>
    </location>
</feature>
<dbReference type="GO" id="GO:0005634">
    <property type="term" value="C:nucleus"/>
    <property type="evidence" value="ECO:0007669"/>
    <property type="project" value="UniProtKB-SubCell"/>
</dbReference>